<dbReference type="STRING" id="706587.Desti_2899"/>
<dbReference type="KEGG" id="dti:Desti_2899"/>
<evidence type="ECO:0000313" key="2">
    <source>
        <dbReference type="Proteomes" id="UP000006055"/>
    </source>
</evidence>
<evidence type="ECO:0000313" key="1">
    <source>
        <dbReference type="EMBL" id="AFM25568.1"/>
    </source>
</evidence>
<dbReference type="HOGENOM" id="CLU_2733508_0_0_7"/>
<name>I4C7M7_DESTA</name>
<protein>
    <submittedName>
        <fullName evidence="1">Uncharacterized protein</fullName>
    </submittedName>
</protein>
<keyword evidence="2" id="KW-1185">Reference proteome</keyword>
<reference evidence="2" key="1">
    <citation type="submission" date="2012-06" db="EMBL/GenBank/DDBJ databases">
        <title>Complete sequence of chromosome of Desulfomonile tiedjei DSM 6799.</title>
        <authorList>
            <person name="Lucas S."/>
            <person name="Copeland A."/>
            <person name="Lapidus A."/>
            <person name="Glavina del Rio T."/>
            <person name="Dalin E."/>
            <person name="Tice H."/>
            <person name="Bruce D."/>
            <person name="Goodwin L."/>
            <person name="Pitluck S."/>
            <person name="Peters L."/>
            <person name="Ovchinnikova G."/>
            <person name="Zeytun A."/>
            <person name="Lu M."/>
            <person name="Kyrpides N."/>
            <person name="Mavromatis K."/>
            <person name="Ivanova N."/>
            <person name="Brettin T."/>
            <person name="Detter J.C."/>
            <person name="Han C."/>
            <person name="Larimer F."/>
            <person name="Land M."/>
            <person name="Hauser L."/>
            <person name="Markowitz V."/>
            <person name="Cheng J.-F."/>
            <person name="Hugenholtz P."/>
            <person name="Woyke T."/>
            <person name="Wu D."/>
            <person name="Spring S."/>
            <person name="Schroeder M."/>
            <person name="Brambilla E."/>
            <person name="Klenk H.-P."/>
            <person name="Eisen J.A."/>
        </authorList>
    </citation>
    <scope>NUCLEOTIDE SEQUENCE [LARGE SCALE GENOMIC DNA]</scope>
    <source>
        <strain evidence="2">ATCC 49306 / DSM 6799 / DCB-1</strain>
    </source>
</reference>
<dbReference type="EMBL" id="CP003360">
    <property type="protein sequence ID" value="AFM25568.1"/>
    <property type="molecule type" value="Genomic_DNA"/>
</dbReference>
<accession>I4C7M7</accession>
<organism evidence="1 2">
    <name type="scientific">Desulfomonile tiedjei (strain ATCC 49306 / DSM 6799 / DCB-1)</name>
    <dbReference type="NCBI Taxonomy" id="706587"/>
    <lineage>
        <taxon>Bacteria</taxon>
        <taxon>Pseudomonadati</taxon>
        <taxon>Thermodesulfobacteriota</taxon>
        <taxon>Desulfomonilia</taxon>
        <taxon>Desulfomonilales</taxon>
        <taxon>Desulfomonilaceae</taxon>
        <taxon>Desulfomonile</taxon>
    </lineage>
</organism>
<sequence>MRPPRFMPRPCCLSKDSFNRIVLIAIDKNSDVYAMLQYKILVGDGVPRPESVSKIEISPRSWHEVLIIFTA</sequence>
<dbReference type="Proteomes" id="UP000006055">
    <property type="component" value="Chromosome"/>
</dbReference>
<proteinExistence type="predicted"/>
<gene>
    <name evidence="1" type="ordered locus">Desti_2899</name>
</gene>
<dbReference type="AlphaFoldDB" id="I4C7M7"/>